<dbReference type="InterPro" id="IPR050206">
    <property type="entry name" value="FtsK/SpoIIIE/SftA"/>
</dbReference>
<feature type="binding site" evidence="3">
    <location>
        <begin position="627"/>
        <end position="634"/>
    </location>
    <ligand>
        <name>ATP</name>
        <dbReference type="ChEBI" id="CHEBI:30616"/>
    </ligand>
</feature>
<keyword evidence="5" id="KW-0472">Membrane</keyword>
<reference evidence="7" key="1">
    <citation type="submission" date="2017-07" db="EMBL/GenBank/DDBJ databases">
        <title>The cable genome - Insights into the physiology and evolution of filamentous bacteria capable of sulfide oxidation via long distance electron transfer.</title>
        <authorList>
            <person name="Thorup C."/>
            <person name="Bjerg J.T."/>
            <person name="Schreiber L."/>
            <person name="Nielsen L.P."/>
            <person name="Kjeldsen K.U."/>
            <person name="Boesen T."/>
            <person name="Boggild A."/>
            <person name="Meysman F."/>
            <person name="Geelhoed J."/>
            <person name="Schramm A."/>
        </authorList>
    </citation>
    <scope>NUCLEOTIDE SEQUENCE [LARGE SCALE GENOMIC DNA]</scope>
    <source>
        <strain evidence="7">GS</strain>
    </source>
</reference>
<dbReference type="EMBL" id="NQJD01000002">
    <property type="protein sequence ID" value="TAA75971.1"/>
    <property type="molecule type" value="Genomic_DNA"/>
</dbReference>
<keyword evidence="5" id="KW-0812">Transmembrane</keyword>
<evidence type="ECO:0000256" key="1">
    <source>
        <dbReference type="ARBA" id="ARBA00022741"/>
    </source>
</evidence>
<feature type="transmembrane region" description="Helical" evidence="5">
    <location>
        <begin position="178"/>
        <end position="202"/>
    </location>
</feature>
<dbReference type="PANTHER" id="PTHR22683">
    <property type="entry name" value="SPORULATION PROTEIN RELATED"/>
    <property type="match status" value="1"/>
</dbReference>
<evidence type="ECO:0000313" key="8">
    <source>
        <dbReference type="Proteomes" id="UP000316238"/>
    </source>
</evidence>
<dbReference type="GO" id="GO:0003677">
    <property type="term" value="F:DNA binding"/>
    <property type="evidence" value="ECO:0007669"/>
    <property type="project" value="InterPro"/>
</dbReference>
<comment type="caution">
    <text evidence="7">The sequence shown here is derived from an EMBL/GenBank/DDBJ whole genome shotgun (WGS) entry which is preliminary data.</text>
</comment>
<feature type="coiled-coil region" evidence="4">
    <location>
        <begin position="241"/>
        <end position="290"/>
    </location>
</feature>
<dbReference type="InterPro" id="IPR002543">
    <property type="entry name" value="FtsK_dom"/>
</dbReference>
<dbReference type="PROSITE" id="PS50901">
    <property type="entry name" value="FTSK"/>
    <property type="match status" value="1"/>
</dbReference>
<dbReference type="Gene3D" id="3.40.50.300">
    <property type="entry name" value="P-loop containing nucleotide triphosphate hydrolases"/>
    <property type="match status" value="2"/>
</dbReference>
<dbReference type="Proteomes" id="UP000316238">
    <property type="component" value="Unassembled WGS sequence"/>
</dbReference>
<feature type="domain" description="FtsK" evidence="6">
    <location>
        <begin position="607"/>
        <end position="804"/>
    </location>
</feature>
<dbReference type="InterPro" id="IPR027417">
    <property type="entry name" value="P-loop_NTPase"/>
</dbReference>
<dbReference type="InterPro" id="IPR003593">
    <property type="entry name" value="AAA+_ATPase"/>
</dbReference>
<evidence type="ECO:0000256" key="3">
    <source>
        <dbReference type="PROSITE-ProRule" id="PRU00289"/>
    </source>
</evidence>
<keyword evidence="4" id="KW-0175">Coiled coil</keyword>
<accession>A0A521G511</accession>
<evidence type="ECO:0000313" key="7">
    <source>
        <dbReference type="EMBL" id="TAA75971.1"/>
    </source>
</evidence>
<evidence type="ECO:0000259" key="6">
    <source>
        <dbReference type="PROSITE" id="PS50901"/>
    </source>
</evidence>
<protein>
    <submittedName>
        <fullName evidence="7">FtsK/SpoIIIE family protein</fullName>
    </submittedName>
</protein>
<evidence type="ECO:0000256" key="2">
    <source>
        <dbReference type="ARBA" id="ARBA00022840"/>
    </source>
</evidence>
<dbReference type="SUPFAM" id="SSF52540">
    <property type="entry name" value="P-loop containing nucleoside triphosphate hydrolases"/>
    <property type="match status" value="1"/>
</dbReference>
<dbReference type="GO" id="GO:0005524">
    <property type="term" value="F:ATP binding"/>
    <property type="evidence" value="ECO:0007669"/>
    <property type="project" value="UniProtKB-UniRule"/>
</dbReference>
<organism evidence="7 8">
    <name type="scientific">Candidatus Electronema aureum</name>
    <dbReference type="NCBI Taxonomy" id="2005002"/>
    <lineage>
        <taxon>Bacteria</taxon>
        <taxon>Pseudomonadati</taxon>
        <taxon>Thermodesulfobacteriota</taxon>
        <taxon>Desulfobulbia</taxon>
        <taxon>Desulfobulbales</taxon>
        <taxon>Desulfobulbaceae</taxon>
        <taxon>Candidatus Electronema</taxon>
    </lineage>
</organism>
<feature type="transmembrane region" description="Helical" evidence="5">
    <location>
        <begin position="144"/>
        <end position="166"/>
    </location>
</feature>
<evidence type="ECO:0000256" key="4">
    <source>
        <dbReference type="SAM" id="Coils"/>
    </source>
</evidence>
<keyword evidence="1 3" id="KW-0547">Nucleotide-binding</keyword>
<keyword evidence="5" id="KW-1133">Transmembrane helix</keyword>
<dbReference type="AlphaFoldDB" id="A0A521G511"/>
<keyword evidence="2 3" id="KW-0067">ATP-binding</keyword>
<proteinExistence type="predicted"/>
<dbReference type="Pfam" id="PF01580">
    <property type="entry name" value="FtsK_SpoIIIE"/>
    <property type="match status" value="1"/>
</dbReference>
<name>A0A521G511_9BACT</name>
<sequence>MSEINFDEMQTVLMTQFGEIIKDNNQVKLDVERRYNQEKQQATDSYNYTAKEIKSQFDSDTQAINNKNRELSSYMNNLSICSSKSKEKISYIFDIFNIYPSGESFVQKNRAAIDALKSYFNQADDFSGKINSCINNDKKTVKSLLALFFIEFFFLWIITGTIAKFFCYLNRIDDTLWILSAAIFSFVVSISIEFNYIFTFYLKPKKYYSHILQITIEAKEIYNECVQKADQLIKNEERLYNERMAENEKKHEKRIQTIEDNYENIRQTAQKEFEAKLAELHRRISAYKQAVDTSSPRWDDEFWQSWNVASKLPDMIRIGELTTGRWNGDKSRIKDCQFSMPALLPFPSEQGILFSINGEERNLIAKQLQSLLLRLTASIPPGKLRFTFIDPVGLGQNAAAFLHLADYDESLVTTKAWSEPRHIEQRLGELTEHIENVIQKYLRNTYKTIEEFNSYAGELTEPYRFLIINDFPANFSEDAVRRLISILQNGPRCGIYTIIICDREKNMPHRFDIRNIGRHTRVFHSYENENQLIWGARDFKCLLSLDEPPAQEYFNTIISQVGKAAVAAMRVEVPFAKILEKAGLSPEAWQRGSTAEEIRIPLGPVGANRVQFLELGKGTSHHALIAGKIGSGKSTLLHVLIVNLALTYSPDEVQFYLIDFKKGVEFKTYAAHALPHARVIAIESEREFGLSVLQDLDALLKRRGDLFRKAEVADLKNYRRKTSQIMPRIILLVDEFQEFFTEDDPVAAKVSQILDRLVRQGRAFGVHIILGSQTLAGTYTLARSTIDQMAVRIALQCSETDSRLILSDDNAAARLLSRPGEAIYNAANGLVEGNNPFQVAWLPDEERDQYLDKINALARQQNFAFPQSQIVFEGNAPAASSNYRAAETFFRLAGRADCHQRGDCGAVPAAKRQQSGDCRARR</sequence>
<dbReference type="SMART" id="SM00382">
    <property type="entry name" value="AAA"/>
    <property type="match status" value="1"/>
</dbReference>
<keyword evidence="8" id="KW-1185">Reference proteome</keyword>
<gene>
    <name evidence="7" type="ORF">CDV28_10293</name>
</gene>
<dbReference type="PANTHER" id="PTHR22683:SF41">
    <property type="entry name" value="DNA TRANSLOCASE FTSK"/>
    <property type="match status" value="1"/>
</dbReference>
<evidence type="ECO:0000256" key="5">
    <source>
        <dbReference type="SAM" id="Phobius"/>
    </source>
</evidence>